<evidence type="ECO:0000313" key="1">
    <source>
        <dbReference type="EMBL" id="MBB5693834.1"/>
    </source>
</evidence>
<dbReference type="RefSeq" id="WP_184516742.1">
    <property type="nucleotide sequence ID" value="NZ_JACIJD010000007.1"/>
</dbReference>
<sequence length="241" mass="25476">MDEHVGSAFGIRHRLAGQACSSSPPLVEAASWRCSSPRASLGILEEAHMQGMPRMRFPGGSLLAAMLGENAPMDARRAARRLRSEGAPALAIDDDIAGLARGLASSEVSHSPAVLDVLPPLFWLEAQREDGSGARGIRGWVVEKKRDGLAARSFRIASGHEAVPEPGGTATVPFGAGPQEEDEETCYVRGLVTAVSLPEMLSQMGESSPVALMPADALDRDMRLLRGFRLSVAISPDSAPT</sequence>
<proteinExistence type="predicted"/>
<dbReference type="Proteomes" id="UP000580654">
    <property type="component" value="Unassembled WGS sequence"/>
</dbReference>
<organism evidence="1 2">
    <name type="scientific">Muricoccus pecuniae</name>
    <dbReference type="NCBI Taxonomy" id="693023"/>
    <lineage>
        <taxon>Bacteria</taxon>
        <taxon>Pseudomonadati</taxon>
        <taxon>Pseudomonadota</taxon>
        <taxon>Alphaproteobacteria</taxon>
        <taxon>Acetobacterales</taxon>
        <taxon>Roseomonadaceae</taxon>
        <taxon>Muricoccus</taxon>
    </lineage>
</organism>
<dbReference type="AlphaFoldDB" id="A0A840YIR8"/>
<name>A0A840YIR8_9PROT</name>
<keyword evidence="2" id="KW-1185">Reference proteome</keyword>
<gene>
    <name evidence="1" type="ORF">FHS87_001871</name>
</gene>
<evidence type="ECO:0000313" key="2">
    <source>
        <dbReference type="Proteomes" id="UP000580654"/>
    </source>
</evidence>
<dbReference type="EMBL" id="JACIJD010000007">
    <property type="protein sequence ID" value="MBB5693834.1"/>
    <property type="molecule type" value="Genomic_DNA"/>
</dbReference>
<accession>A0A840YIR8</accession>
<reference evidence="1 2" key="1">
    <citation type="submission" date="2020-08" db="EMBL/GenBank/DDBJ databases">
        <title>Genomic Encyclopedia of Type Strains, Phase IV (KMG-IV): sequencing the most valuable type-strain genomes for metagenomic binning, comparative biology and taxonomic classification.</title>
        <authorList>
            <person name="Goeker M."/>
        </authorList>
    </citation>
    <scope>NUCLEOTIDE SEQUENCE [LARGE SCALE GENOMIC DNA]</scope>
    <source>
        <strain evidence="1 2">DSM 25622</strain>
    </source>
</reference>
<protein>
    <submittedName>
        <fullName evidence="1">Uncharacterized protein</fullName>
    </submittedName>
</protein>
<comment type="caution">
    <text evidence="1">The sequence shown here is derived from an EMBL/GenBank/DDBJ whole genome shotgun (WGS) entry which is preliminary data.</text>
</comment>